<dbReference type="RefSeq" id="WP_343053998.1">
    <property type="nucleotide sequence ID" value="NZ_BAABHP010000007.1"/>
</dbReference>
<dbReference type="Gene3D" id="3.30.420.40">
    <property type="match status" value="2"/>
</dbReference>
<dbReference type="EC" id="2.7.1.2" evidence="2"/>
<evidence type="ECO:0000256" key="3">
    <source>
        <dbReference type="ARBA" id="ARBA00014701"/>
    </source>
</evidence>
<keyword evidence="11" id="KW-1185">Reference proteome</keyword>
<evidence type="ECO:0000256" key="9">
    <source>
        <dbReference type="SAM" id="MobiDB-lite"/>
    </source>
</evidence>
<dbReference type="Pfam" id="PF00480">
    <property type="entry name" value="ROK"/>
    <property type="match status" value="1"/>
</dbReference>
<keyword evidence="7" id="KW-0067">ATP-binding</keyword>
<evidence type="ECO:0000313" key="11">
    <source>
        <dbReference type="Proteomes" id="UP000535890"/>
    </source>
</evidence>
<keyword evidence="5" id="KW-0547">Nucleotide-binding</keyword>
<protein>
    <recommendedName>
        <fullName evidence="3">Glucokinase</fullName>
        <ecNumber evidence="2">2.7.1.2</ecNumber>
    </recommendedName>
    <alternativeName>
        <fullName evidence="8">Glucose kinase</fullName>
    </alternativeName>
</protein>
<comment type="similarity">
    <text evidence="1">Belongs to the ROK (NagC/XylR) family.</text>
</comment>
<dbReference type="InterPro" id="IPR049874">
    <property type="entry name" value="ROK_cs"/>
</dbReference>
<accession>A0A7Y9J5D2</accession>
<evidence type="ECO:0000256" key="4">
    <source>
        <dbReference type="ARBA" id="ARBA00022679"/>
    </source>
</evidence>
<dbReference type="InterPro" id="IPR043129">
    <property type="entry name" value="ATPase_NBD"/>
</dbReference>
<dbReference type="SUPFAM" id="SSF53067">
    <property type="entry name" value="Actin-like ATPase domain"/>
    <property type="match status" value="1"/>
</dbReference>
<dbReference type="EMBL" id="JACCBN010000001">
    <property type="protein sequence ID" value="NYD35980.1"/>
    <property type="molecule type" value="Genomic_DNA"/>
</dbReference>
<evidence type="ECO:0000256" key="5">
    <source>
        <dbReference type="ARBA" id="ARBA00022741"/>
    </source>
</evidence>
<name>A0A7Y9J5D2_9PSEU</name>
<reference evidence="10 11" key="1">
    <citation type="submission" date="2020-07" db="EMBL/GenBank/DDBJ databases">
        <title>Sequencing the genomes of 1000 actinobacteria strains.</title>
        <authorList>
            <person name="Klenk H.-P."/>
        </authorList>
    </citation>
    <scope>NUCLEOTIDE SEQUENCE [LARGE SCALE GENOMIC DNA]</scope>
    <source>
        <strain evidence="10 11">DSM 45772</strain>
    </source>
</reference>
<dbReference type="GO" id="GO:0004340">
    <property type="term" value="F:glucokinase activity"/>
    <property type="evidence" value="ECO:0007669"/>
    <property type="project" value="UniProtKB-EC"/>
</dbReference>
<evidence type="ECO:0000256" key="2">
    <source>
        <dbReference type="ARBA" id="ARBA00012323"/>
    </source>
</evidence>
<dbReference type="InterPro" id="IPR000600">
    <property type="entry name" value="ROK"/>
</dbReference>
<evidence type="ECO:0000256" key="6">
    <source>
        <dbReference type="ARBA" id="ARBA00022777"/>
    </source>
</evidence>
<evidence type="ECO:0000313" key="10">
    <source>
        <dbReference type="EMBL" id="NYD35980.1"/>
    </source>
</evidence>
<comment type="caution">
    <text evidence="10">The sequence shown here is derived from an EMBL/GenBank/DDBJ whole genome shotgun (WGS) entry which is preliminary data.</text>
</comment>
<evidence type="ECO:0000256" key="1">
    <source>
        <dbReference type="ARBA" id="ARBA00006479"/>
    </source>
</evidence>
<dbReference type="PANTHER" id="PTHR18964:SF173">
    <property type="entry name" value="GLUCOKINASE"/>
    <property type="match status" value="1"/>
</dbReference>
<proteinExistence type="inferred from homology"/>
<dbReference type="InterPro" id="IPR004654">
    <property type="entry name" value="ROK_glcA"/>
</dbReference>
<keyword evidence="6 10" id="KW-0418">Kinase</keyword>
<feature type="region of interest" description="Disordered" evidence="9">
    <location>
        <begin position="1"/>
        <end position="24"/>
    </location>
</feature>
<sequence>MTGDAAQRSSTPPVSPEDVPDDGLTVGVDVGGTKIAAGVVDGDGKLLAHTRRETPAQSTEGVLSGIADAVRELAGAHEVHAVGIGAAGFVDANRSTVMFAPNLAWRDEDLRTKLSDRLGLPVVVENDANVVAWSESRFGAGRDHDDVVAITIGTGVGGGIVIGGRLLRGGFGVAAEIGHITMVPYGRRCGCGLQGCWEQYGSGRALVTEAREIARHSPAFAAGLLDRAGGDPDAITGEMVTELAQRGDVGALHCFDEIGRWIGLGCAQLAAVLDPSVFVIGGGVSEAGEVLRSRVEATFRGNLTGRGHRPVAEVRLAELGWEAGMVGAADLARTHPDTAVTRGTS</sequence>
<dbReference type="NCBIfam" id="TIGR00744">
    <property type="entry name" value="ROK_glcA_fam"/>
    <property type="match status" value="1"/>
</dbReference>
<dbReference type="GO" id="GO:0006096">
    <property type="term" value="P:glycolytic process"/>
    <property type="evidence" value="ECO:0007669"/>
    <property type="project" value="InterPro"/>
</dbReference>
<evidence type="ECO:0000256" key="7">
    <source>
        <dbReference type="ARBA" id="ARBA00022840"/>
    </source>
</evidence>
<dbReference type="GO" id="GO:0005737">
    <property type="term" value="C:cytoplasm"/>
    <property type="evidence" value="ECO:0007669"/>
    <property type="project" value="InterPro"/>
</dbReference>
<organism evidence="10 11">
    <name type="scientific">Actinomycetospora corticicola</name>
    <dbReference type="NCBI Taxonomy" id="663602"/>
    <lineage>
        <taxon>Bacteria</taxon>
        <taxon>Bacillati</taxon>
        <taxon>Actinomycetota</taxon>
        <taxon>Actinomycetes</taxon>
        <taxon>Pseudonocardiales</taxon>
        <taxon>Pseudonocardiaceae</taxon>
        <taxon>Actinomycetospora</taxon>
    </lineage>
</organism>
<keyword evidence="4 10" id="KW-0808">Transferase</keyword>
<dbReference type="Proteomes" id="UP000535890">
    <property type="component" value="Unassembled WGS sequence"/>
</dbReference>
<dbReference type="PROSITE" id="PS01125">
    <property type="entry name" value="ROK"/>
    <property type="match status" value="1"/>
</dbReference>
<dbReference type="AlphaFoldDB" id="A0A7Y9J5D2"/>
<dbReference type="GO" id="GO:0005524">
    <property type="term" value="F:ATP binding"/>
    <property type="evidence" value="ECO:0007669"/>
    <property type="project" value="UniProtKB-KW"/>
</dbReference>
<gene>
    <name evidence="10" type="ORF">BJ983_002082</name>
</gene>
<dbReference type="PANTHER" id="PTHR18964">
    <property type="entry name" value="ROK (REPRESSOR, ORF, KINASE) FAMILY"/>
    <property type="match status" value="1"/>
</dbReference>
<evidence type="ECO:0000256" key="8">
    <source>
        <dbReference type="ARBA" id="ARBA00032386"/>
    </source>
</evidence>